<comment type="caution">
    <text evidence="1">The sequence shown here is derived from an EMBL/GenBank/DDBJ whole genome shotgun (WGS) entry which is preliminary data.</text>
</comment>
<evidence type="ECO:0000313" key="1">
    <source>
        <dbReference type="EMBL" id="OGG06983.1"/>
    </source>
</evidence>
<protein>
    <submittedName>
        <fullName evidence="1">Uncharacterized protein</fullName>
    </submittedName>
</protein>
<organism evidence="1 2">
    <name type="scientific">Candidatus Gottesmanbacteria bacterium RIFCSPHIGHO2_01_FULL_40_15</name>
    <dbReference type="NCBI Taxonomy" id="1798376"/>
    <lineage>
        <taxon>Bacteria</taxon>
        <taxon>Candidatus Gottesmaniibacteriota</taxon>
    </lineage>
</organism>
<dbReference type="AlphaFoldDB" id="A0A1F5Z3P2"/>
<reference evidence="1 2" key="1">
    <citation type="journal article" date="2016" name="Nat. Commun.">
        <title>Thousands of microbial genomes shed light on interconnected biogeochemical processes in an aquifer system.</title>
        <authorList>
            <person name="Anantharaman K."/>
            <person name="Brown C.T."/>
            <person name="Hug L.A."/>
            <person name="Sharon I."/>
            <person name="Castelle C.J."/>
            <person name="Probst A.J."/>
            <person name="Thomas B.C."/>
            <person name="Singh A."/>
            <person name="Wilkins M.J."/>
            <person name="Karaoz U."/>
            <person name="Brodie E.L."/>
            <person name="Williams K.H."/>
            <person name="Hubbard S.S."/>
            <person name="Banfield J.F."/>
        </authorList>
    </citation>
    <scope>NUCLEOTIDE SEQUENCE [LARGE SCALE GENOMIC DNA]</scope>
</reference>
<name>A0A1F5Z3P2_9BACT</name>
<evidence type="ECO:0000313" key="2">
    <source>
        <dbReference type="Proteomes" id="UP000177354"/>
    </source>
</evidence>
<dbReference type="Proteomes" id="UP000177354">
    <property type="component" value="Unassembled WGS sequence"/>
</dbReference>
<sequence>MIKMKPSKTIKIKYFPHIPRIFPAFFKQNHLKISLCILIVLAIIINFNQAIITSKDTEKNILKEIIHHPFQYSRHKELADYYEIRNINEATRELNLLENYANNEFEAMKILGLEFNANSNESTKELTFWQNFIRKYPDYHYALIKLSQLYFKLDRNTEGNAMMTKYRQETGKLN</sequence>
<accession>A0A1F5Z3P2</accession>
<gene>
    <name evidence="1" type="ORF">A2777_03885</name>
</gene>
<proteinExistence type="predicted"/>
<dbReference type="EMBL" id="MFJF01000012">
    <property type="protein sequence ID" value="OGG06983.1"/>
    <property type="molecule type" value="Genomic_DNA"/>
</dbReference>